<evidence type="ECO:0000256" key="6">
    <source>
        <dbReference type="HAMAP-Rule" id="MF_00480"/>
    </source>
</evidence>
<keyword evidence="5 6" id="KW-0687">Ribonucleoprotein</keyword>
<dbReference type="SUPFAM" id="SSF47973">
    <property type="entry name" value="Ribosomal protein S7"/>
    <property type="match status" value="1"/>
</dbReference>
<evidence type="ECO:0000313" key="9">
    <source>
        <dbReference type="EMBL" id="PIV64162.1"/>
    </source>
</evidence>
<dbReference type="PIRSF" id="PIRSF002122">
    <property type="entry name" value="RPS7p_RPS7a_RPS5e_RPS7o"/>
    <property type="match status" value="1"/>
</dbReference>
<keyword evidence="4 6" id="KW-0689">Ribosomal protein</keyword>
<dbReference type="InterPro" id="IPR023798">
    <property type="entry name" value="Ribosomal_uS7_dom"/>
</dbReference>
<dbReference type="NCBIfam" id="TIGR01029">
    <property type="entry name" value="rpsG_bact"/>
    <property type="match status" value="1"/>
</dbReference>
<evidence type="ECO:0000256" key="5">
    <source>
        <dbReference type="ARBA" id="ARBA00023274"/>
    </source>
</evidence>
<dbReference type="HAMAP" id="MF_00480_B">
    <property type="entry name" value="Ribosomal_uS7_B"/>
    <property type="match status" value="1"/>
</dbReference>
<dbReference type="GO" id="GO:0006412">
    <property type="term" value="P:translation"/>
    <property type="evidence" value="ECO:0007669"/>
    <property type="project" value="UniProtKB-UniRule"/>
</dbReference>
<dbReference type="EMBL" id="PETL01000177">
    <property type="protein sequence ID" value="PIV64162.1"/>
    <property type="molecule type" value="Genomic_DNA"/>
</dbReference>
<evidence type="ECO:0000256" key="4">
    <source>
        <dbReference type="ARBA" id="ARBA00022980"/>
    </source>
</evidence>
<dbReference type="Gene3D" id="1.10.455.10">
    <property type="entry name" value="Ribosomal protein S7 domain"/>
    <property type="match status" value="1"/>
</dbReference>
<organism evidence="9 10">
    <name type="scientific">bacterium (Candidatus Ratteibacteria) CG01_land_8_20_14_3_00_40_19</name>
    <dbReference type="NCBI Taxonomy" id="2014290"/>
    <lineage>
        <taxon>Bacteria</taxon>
        <taxon>Candidatus Ratteibacteria</taxon>
    </lineage>
</organism>
<name>A0A2M7E8U5_9BACT</name>
<dbReference type="InterPro" id="IPR000235">
    <property type="entry name" value="Ribosomal_uS7"/>
</dbReference>
<comment type="caution">
    <text evidence="9">The sequence shown here is derived from an EMBL/GenBank/DDBJ whole genome shotgun (WGS) entry which is preliminary data.</text>
</comment>
<evidence type="ECO:0000256" key="7">
    <source>
        <dbReference type="RuleBase" id="RU003619"/>
    </source>
</evidence>
<dbReference type="CDD" id="cd14869">
    <property type="entry name" value="uS7_Bacteria"/>
    <property type="match status" value="1"/>
</dbReference>
<dbReference type="GO" id="GO:0000049">
    <property type="term" value="F:tRNA binding"/>
    <property type="evidence" value="ECO:0007669"/>
    <property type="project" value="UniProtKB-UniRule"/>
</dbReference>
<gene>
    <name evidence="6" type="primary">rpsG</name>
    <name evidence="9" type="ORF">COS11_03650</name>
</gene>
<comment type="function">
    <text evidence="6">One of the primary rRNA binding proteins, it binds directly to 16S rRNA where it nucleates assembly of the head domain of the 30S subunit. Is located at the subunit interface close to the decoding center, probably blocks exit of the E-site tRNA.</text>
</comment>
<dbReference type="PANTHER" id="PTHR11205">
    <property type="entry name" value="RIBOSOMAL PROTEIN S7"/>
    <property type="match status" value="1"/>
</dbReference>
<dbReference type="InterPro" id="IPR005717">
    <property type="entry name" value="Ribosomal_uS7_bac/org-type"/>
</dbReference>
<reference evidence="10" key="1">
    <citation type="submission" date="2017-09" db="EMBL/GenBank/DDBJ databases">
        <title>Depth-based differentiation of microbial function through sediment-hosted aquifers and enrichment of novel symbionts in the deep terrestrial subsurface.</title>
        <authorList>
            <person name="Probst A.J."/>
            <person name="Ladd B."/>
            <person name="Jarett J.K."/>
            <person name="Geller-Mcgrath D.E."/>
            <person name="Sieber C.M.K."/>
            <person name="Emerson J.B."/>
            <person name="Anantharaman K."/>
            <person name="Thomas B.C."/>
            <person name="Malmstrom R."/>
            <person name="Stieglmeier M."/>
            <person name="Klingl A."/>
            <person name="Woyke T."/>
            <person name="Ryan C.M."/>
            <person name="Banfield J.F."/>
        </authorList>
    </citation>
    <scope>NUCLEOTIDE SEQUENCE [LARGE SCALE GENOMIC DNA]</scope>
</reference>
<keyword evidence="2 6" id="KW-0699">rRNA-binding</keyword>
<evidence type="ECO:0000256" key="3">
    <source>
        <dbReference type="ARBA" id="ARBA00022884"/>
    </source>
</evidence>
<dbReference type="FunFam" id="1.10.455.10:FF:000001">
    <property type="entry name" value="30S ribosomal protein S7"/>
    <property type="match status" value="1"/>
</dbReference>
<dbReference type="Pfam" id="PF00177">
    <property type="entry name" value="Ribosomal_S7"/>
    <property type="match status" value="1"/>
</dbReference>
<comment type="subunit">
    <text evidence="6">Part of the 30S ribosomal subunit. Contacts proteins S9 and S11.</text>
</comment>
<dbReference type="Proteomes" id="UP000228886">
    <property type="component" value="Unassembled WGS sequence"/>
</dbReference>
<dbReference type="AlphaFoldDB" id="A0A2M7E8U5"/>
<dbReference type="GO" id="GO:0015935">
    <property type="term" value="C:small ribosomal subunit"/>
    <property type="evidence" value="ECO:0007669"/>
    <property type="project" value="InterPro"/>
</dbReference>
<evidence type="ECO:0000313" key="10">
    <source>
        <dbReference type="Proteomes" id="UP000228886"/>
    </source>
</evidence>
<sequence>MPRKKYIRKREISPDPKYQSKEVAKFINCLMKKGKKSIACTIFYKAVDIASKKAEQDPLTLFKKAIENVRPLLEVRAKRVGGATYQVPMEVRTNRGTSLATRWIIDFARGRKGLPMEEKLAAELLDAFKKEGNTIRKKEETHRMAEANRAFAHYRW</sequence>
<dbReference type="GO" id="GO:0003735">
    <property type="term" value="F:structural constituent of ribosome"/>
    <property type="evidence" value="ECO:0007669"/>
    <property type="project" value="InterPro"/>
</dbReference>
<proteinExistence type="inferred from homology"/>
<keyword evidence="3 6" id="KW-0694">RNA-binding</keyword>
<dbReference type="GO" id="GO:0019843">
    <property type="term" value="F:rRNA binding"/>
    <property type="evidence" value="ECO:0007669"/>
    <property type="project" value="UniProtKB-UniRule"/>
</dbReference>
<dbReference type="InterPro" id="IPR020606">
    <property type="entry name" value="Ribosomal_uS7_CS"/>
</dbReference>
<comment type="similarity">
    <text evidence="1 6 7">Belongs to the universal ribosomal protein uS7 family.</text>
</comment>
<evidence type="ECO:0000259" key="8">
    <source>
        <dbReference type="Pfam" id="PF00177"/>
    </source>
</evidence>
<dbReference type="PROSITE" id="PS00052">
    <property type="entry name" value="RIBOSOMAL_S7"/>
    <property type="match status" value="1"/>
</dbReference>
<accession>A0A2M7E8U5</accession>
<evidence type="ECO:0000256" key="2">
    <source>
        <dbReference type="ARBA" id="ARBA00022730"/>
    </source>
</evidence>
<keyword evidence="6" id="KW-0820">tRNA-binding</keyword>
<protein>
    <recommendedName>
        <fullName evidence="6">Small ribosomal subunit protein uS7</fullName>
    </recommendedName>
</protein>
<dbReference type="InterPro" id="IPR036823">
    <property type="entry name" value="Ribosomal_uS7_dom_sf"/>
</dbReference>
<feature type="domain" description="Small ribosomal subunit protein uS7" evidence="8">
    <location>
        <begin position="2"/>
        <end position="149"/>
    </location>
</feature>
<evidence type="ECO:0000256" key="1">
    <source>
        <dbReference type="ARBA" id="ARBA00007151"/>
    </source>
</evidence>